<dbReference type="InterPro" id="IPR029787">
    <property type="entry name" value="Nucleotide_cyclase"/>
</dbReference>
<feature type="non-terminal residue" evidence="4">
    <location>
        <position position="729"/>
    </location>
</feature>
<feature type="domain" description="GGDEF" evidence="3">
    <location>
        <begin position="215"/>
        <end position="341"/>
    </location>
</feature>
<protein>
    <submittedName>
        <fullName evidence="4">EAL domain-containing protein</fullName>
    </submittedName>
</protein>
<dbReference type="InterPro" id="IPR043128">
    <property type="entry name" value="Rev_trsase/Diguanyl_cyclase"/>
</dbReference>
<keyword evidence="5" id="KW-1185">Reference proteome</keyword>
<dbReference type="Gene3D" id="3.30.450.40">
    <property type="match status" value="2"/>
</dbReference>
<dbReference type="InterPro" id="IPR050706">
    <property type="entry name" value="Cyclic-di-GMP_PDE-like"/>
</dbReference>
<evidence type="ECO:0000259" key="2">
    <source>
        <dbReference type="PROSITE" id="PS50883"/>
    </source>
</evidence>
<evidence type="ECO:0000313" key="5">
    <source>
        <dbReference type="Proteomes" id="UP000800981"/>
    </source>
</evidence>
<dbReference type="PANTHER" id="PTHR33121">
    <property type="entry name" value="CYCLIC DI-GMP PHOSPHODIESTERASE PDEF"/>
    <property type="match status" value="1"/>
</dbReference>
<comment type="caution">
    <text evidence="4">The sequence shown here is derived from an EMBL/GenBank/DDBJ whole genome shotgun (WGS) entry which is preliminary data.</text>
</comment>
<dbReference type="NCBIfam" id="TIGR00254">
    <property type="entry name" value="GGDEF"/>
    <property type="match status" value="1"/>
</dbReference>
<dbReference type="CDD" id="cd01949">
    <property type="entry name" value="GGDEF"/>
    <property type="match status" value="1"/>
</dbReference>
<dbReference type="InterPro" id="IPR000160">
    <property type="entry name" value="GGDEF_dom"/>
</dbReference>
<dbReference type="PROSITE" id="PS50887">
    <property type="entry name" value="GGDEF"/>
    <property type="match status" value="1"/>
</dbReference>
<dbReference type="InterPro" id="IPR001633">
    <property type="entry name" value="EAL_dom"/>
</dbReference>
<reference evidence="4 5" key="1">
    <citation type="submission" date="2020-03" db="EMBL/GenBank/DDBJ databases">
        <title>Two novel Motilibacter sp.</title>
        <authorList>
            <person name="Liu S."/>
        </authorList>
    </citation>
    <scope>NUCLEOTIDE SEQUENCE [LARGE SCALE GENOMIC DNA]</scope>
    <source>
        <strain evidence="4 5">E257</strain>
    </source>
</reference>
<dbReference type="InterPro" id="IPR035919">
    <property type="entry name" value="EAL_sf"/>
</dbReference>
<dbReference type="SUPFAM" id="SSF55073">
    <property type="entry name" value="Nucleotide cyclase"/>
    <property type="match status" value="1"/>
</dbReference>
<dbReference type="Proteomes" id="UP000800981">
    <property type="component" value="Unassembled WGS sequence"/>
</dbReference>
<feature type="compositionally biased region" description="Polar residues" evidence="1">
    <location>
        <begin position="351"/>
        <end position="361"/>
    </location>
</feature>
<name>A0ABX0H2W5_9ACTN</name>
<dbReference type="SUPFAM" id="SSF55781">
    <property type="entry name" value="GAF domain-like"/>
    <property type="match status" value="2"/>
</dbReference>
<feature type="domain" description="EAL" evidence="2">
    <location>
        <begin position="508"/>
        <end position="729"/>
    </location>
</feature>
<dbReference type="InterPro" id="IPR003018">
    <property type="entry name" value="GAF"/>
</dbReference>
<dbReference type="Gene3D" id="3.30.70.270">
    <property type="match status" value="1"/>
</dbReference>
<evidence type="ECO:0000256" key="1">
    <source>
        <dbReference type="SAM" id="MobiDB-lite"/>
    </source>
</evidence>
<dbReference type="EMBL" id="JAANNP010000151">
    <property type="protein sequence ID" value="NHC16389.1"/>
    <property type="molecule type" value="Genomic_DNA"/>
</dbReference>
<dbReference type="Pfam" id="PF00563">
    <property type="entry name" value="EAL"/>
    <property type="match status" value="1"/>
</dbReference>
<sequence length="729" mass="77480">MTPAEPVDAPAAARDAAAVVPARSVADFTSAARATLERLHARLGMDMWAVSRRDGEDYVVLSALDAGAVGVAAHDVLAWRDTFCAASIAGEAPRFAVQVDDVPGWQHARAATGLPFTSYLTVPMPGPDGELLGTVCAGSRAPVDPAMALQLPDVELAAELLGTLLAYEVRLEQEARRAEQAEDAAEQDALTRLANRRAWDRALEGEESRARRLGLTASVIVLDLDGLKAVNDTGGHIEGDALLVRAADVLRRQFRADDLVARLGGDEFAVLLPGASAAAVVNVIDRLRRSLHDADVHASIGAATRRAATGLVETWRRADAAMYADKATRAAGLRPTRGARGSTPSPDARRSTGSACDGTSAQGQIQRLLDSARRQLGMDAAVLGRFEGDTWAVRHLATRADVPAPHGFTWDRAGTYCQRVLDGRLAPVVPDATANPATRDLEITRALGIGAYVGVPVRLRDGTDYGVLCALSTEAQPELRPRDASVLEILAEALGELVTRDEEQAAERGAVLARLDDLHSAGGPRTVYQPIIELERLQVAGVEALSRFPTGAPDSWFADAARVGASERLELAAVRAALAHRPDTRGFVSINVSPSIAASPALGRALEGQTLDALVLELTEHERVEDYRALLAHLAPLRERGLRIAVDDAGAGFASMRHVLALAPELIKLDMTLIRDVHKDPTRRALAAALTTFARHTGASLVAEGIETAEELDCLRTLGVTHGQGYYLG</sequence>
<dbReference type="Gene3D" id="3.20.20.450">
    <property type="entry name" value="EAL domain"/>
    <property type="match status" value="1"/>
</dbReference>
<dbReference type="RefSeq" id="WP_166284835.1">
    <property type="nucleotide sequence ID" value="NZ_JAANNP010000151.1"/>
</dbReference>
<dbReference type="Pfam" id="PF00990">
    <property type="entry name" value="GGDEF"/>
    <property type="match status" value="1"/>
</dbReference>
<accession>A0ABX0H2W5</accession>
<dbReference type="SMART" id="SM00267">
    <property type="entry name" value="GGDEF"/>
    <property type="match status" value="1"/>
</dbReference>
<gene>
    <name evidence="4" type="ORF">G9H71_21620</name>
</gene>
<dbReference type="SUPFAM" id="SSF141868">
    <property type="entry name" value="EAL domain-like"/>
    <property type="match status" value="1"/>
</dbReference>
<dbReference type="SMART" id="SM00052">
    <property type="entry name" value="EAL"/>
    <property type="match status" value="1"/>
</dbReference>
<evidence type="ECO:0000259" key="3">
    <source>
        <dbReference type="PROSITE" id="PS50887"/>
    </source>
</evidence>
<dbReference type="SMART" id="SM00065">
    <property type="entry name" value="GAF"/>
    <property type="match status" value="2"/>
</dbReference>
<dbReference type="Pfam" id="PF01590">
    <property type="entry name" value="GAF"/>
    <property type="match status" value="2"/>
</dbReference>
<dbReference type="PROSITE" id="PS50883">
    <property type="entry name" value="EAL"/>
    <property type="match status" value="1"/>
</dbReference>
<proteinExistence type="predicted"/>
<dbReference type="InterPro" id="IPR029016">
    <property type="entry name" value="GAF-like_dom_sf"/>
</dbReference>
<feature type="region of interest" description="Disordered" evidence="1">
    <location>
        <begin position="331"/>
        <end position="361"/>
    </location>
</feature>
<dbReference type="PANTHER" id="PTHR33121:SF76">
    <property type="entry name" value="SIGNALING PROTEIN"/>
    <property type="match status" value="1"/>
</dbReference>
<dbReference type="CDD" id="cd01948">
    <property type="entry name" value="EAL"/>
    <property type="match status" value="1"/>
</dbReference>
<organism evidence="4 5">
    <name type="scientific">Motilibacter deserti</name>
    <dbReference type="NCBI Taxonomy" id="2714956"/>
    <lineage>
        <taxon>Bacteria</taxon>
        <taxon>Bacillati</taxon>
        <taxon>Actinomycetota</taxon>
        <taxon>Actinomycetes</taxon>
        <taxon>Motilibacterales</taxon>
        <taxon>Motilibacteraceae</taxon>
        <taxon>Motilibacter</taxon>
    </lineage>
</organism>
<evidence type="ECO:0000313" key="4">
    <source>
        <dbReference type="EMBL" id="NHC16389.1"/>
    </source>
</evidence>